<comment type="similarity">
    <text evidence="2">Belongs to the histone deacetylase family.</text>
</comment>
<proteinExistence type="inferred from homology"/>
<sequence>MAQAPVFYDPRMLAYDFGPVHPLRPERLRRAMELLGRLDVLHTDPGLGMSEDVLRVHSPRYIEAVRRFSGQPASASGFGFDGLDNPPFEGMFEASLAYVGGTAAAARAVLGGESVAISLSGGLHHAHRERASGFCIFNDPAIAISILRERFERVAYIDIDVHHGDGVQGLFFADPTVLTCSIHEEGASLFPGTGWVNETGASGTAVNVPLEAGTTGDVWLWAFRHAILPTVEAFAPGAIVLQMGTDAHFLDPLAHLDVAAQDWLEAVRAVKGLGLPIVAVGGGGYNLTTVPRMWAAATLTLLGRAAPDRLPDDLAAAWGTTSFFDAEPPGPSGRGRAYAEAVATELANRPPREAERTPPAYS</sequence>
<comment type="pathway">
    <text evidence="1">Ketone degradation; acetoin degradation.</text>
</comment>
<dbReference type="InterPro" id="IPR000286">
    <property type="entry name" value="HDACs"/>
</dbReference>
<dbReference type="AlphaFoldDB" id="A0A931LZ00"/>
<comment type="caution">
    <text evidence="6">The sequence shown here is derived from an EMBL/GenBank/DDBJ whole genome shotgun (WGS) entry which is preliminary data.</text>
</comment>
<dbReference type="Proteomes" id="UP000727962">
    <property type="component" value="Unassembled WGS sequence"/>
</dbReference>
<evidence type="ECO:0000256" key="4">
    <source>
        <dbReference type="ARBA" id="ARBA00022627"/>
    </source>
</evidence>
<evidence type="ECO:0000313" key="7">
    <source>
        <dbReference type="Proteomes" id="UP000727962"/>
    </source>
</evidence>
<name>A0A931LZ00_FIMGI</name>
<dbReference type="Gene3D" id="3.40.800.20">
    <property type="entry name" value="Histone deacetylase domain"/>
    <property type="match status" value="1"/>
</dbReference>
<dbReference type="SUPFAM" id="SSF52768">
    <property type="entry name" value="Arginase/deacetylase"/>
    <property type="match status" value="1"/>
</dbReference>
<organism evidence="6 7">
    <name type="scientific">Fimbriimonas ginsengisoli</name>
    <dbReference type="NCBI Taxonomy" id="1005039"/>
    <lineage>
        <taxon>Bacteria</taxon>
        <taxon>Bacillati</taxon>
        <taxon>Armatimonadota</taxon>
        <taxon>Fimbriimonadia</taxon>
        <taxon>Fimbriimonadales</taxon>
        <taxon>Fimbriimonadaceae</taxon>
        <taxon>Fimbriimonas</taxon>
    </lineage>
</organism>
<accession>A0A931LZ00</accession>
<dbReference type="PRINTS" id="PR01270">
    <property type="entry name" value="HDASUPER"/>
</dbReference>
<dbReference type="GO" id="GO:0040029">
    <property type="term" value="P:epigenetic regulation of gene expression"/>
    <property type="evidence" value="ECO:0007669"/>
    <property type="project" value="TreeGrafter"/>
</dbReference>
<evidence type="ECO:0000256" key="1">
    <source>
        <dbReference type="ARBA" id="ARBA00005101"/>
    </source>
</evidence>
<dbReference type="Pfam" id="PF00850">
    <property type="entry name" value="Hist_deacetyl"/>
    <property type="match status" value="1"/>
</dbReference>
<evidence type="ECO:0000256" key="3">
    <source>
        <dbReference type="ARBA" id="ARBA00020218"/>
    </source>
</evidence>
<evidence type="ECO:0000259" key="5">
    <source>
        <dbReference type="Pfam" id="PF00850"/>
    </source>
</evidence>
<dbReference type="InterPro" id="IPR023801">
    <property type="entry name" value="His_deacetylse_dom"/>
</dbReference>
<evidence type="ECO:0000313" key="6">
    <source>
        <dbReference type="EMBL" id="MBI1755786.1"/>
    </source>
</evidence>
<gene>
    <name evidence="6" type="ORF">HYR64_01600</name>
</gene>
<reference evidence="6" key="1">
    <citation type="submission" date="2020-07" db="EMBL/GenBank/DDBJ databases">
        <title>Huge and variable diversity of episymbiotic CPR bacteria and DPANN archaea in groundwater ecosystems.</title>
        <authorList>
            <person name="He C.Y."/>
            <person name="Keren R."/>
            <person name="Whittaker M."/>
            <person name="Farag I.F."/>
            <person name="Doudna J."/>
            <person name="Cate J.H.D."/>
            <person name="Banfield J.F."/>
        </authorList>
    </citation>
    <scope>NUCLEOTIDE SEQUENCE</scope>
    <source>
        <strain evidence="6">NC_groundwater_17_Pr7_B-0.1um_64_12</strain>
    </source>
</reference>
<dbReference type="InterPro" id="IPR023696">
    <property type="entry name" value="Ureohydrolase_dom_sf"/>
</dbReference>
<dbReference type="InterPro" id="IPR037138">
    <property type="entry name" value="His_deacetylse_dom_sf"/>
</dbReference>
<dbReference type="InterPro" id="IPR003085">
    <property type="entry name" value="AcuC"/>
</dbReference>
<evidence type="ECO:0000256" key="2">
    <source>
        <dbReference type="ARBA" id="ARBA00005947"/>
    </source>
</evidence>
<feature type="domain" description="Histone deacetylase" evidence="5">
    <location>
        <begin position="21"/>
        <end position="300"/>
    </location>
</feature>
<protein>
    <recommendedName>
        <fullName evidence="3">Acetoin utilization protein AcuC</fullName>
    </recommendedName>
</protein>
<dbReference type="CDD" id="cd09994">
    <property type="entry name" value="HDAC_AcuC_like"/>
    <property type="match status" value="1"/>
</dbReference>
<keyword evidence="4" id="KW-0006">Acetoin catabolism</keyword>
<dbReference type="PANTHER" id="PTHR10625">
    <property type="entry name" value="HISTONE DEACETYLASE HDAC1-RELATED"/>
    <property type="match status" value="1"/>
</dbReference>
<dbReference type="EMBL" id="JACOSL010000009">
    <property type="protein sequence ID" value="MBI1755786.1"/>
    <property type="molecule type" value="Genomic_DNA"/>
</dbReference>
<dbReference type="GO" id="GO:0045150">
    <property type="term" value="P:acetoin catabolic process"/>
    <property type="evidence" value="ECO:0007669"/>
    <property type="project" value="UniProtKB-KW"/>
</dbReference>
<dbReference type="PANTHER" id="PTHR10625:SF10">
    <property type="entry name" value="HISTONE DEACETYLASE HDAC1"/>
    <property type="match status" value="1"/>
</dbReference>
<dbReference type="GO" id="GO:0004407">
    <property type="term" value="F:histone deacetylase activity"/>
    <property type="evidence" value="ECO:0007669"/>
    <property type="project" value="TreeGrafter"/>
</dbReference>